<dbReference type="PROSITE" id="PS50106">
    <property type="entry name" value="PDZ"/>
    <property type="match status" value="1"/>
</dbReference>
<dbReference type="InterPro" id="IPR001254">
    <property type="entry name" value="Trypsin_dom"/>
</dbReference>
<feature type="compositionally biased region" description="Basic and acidic residues" evidence="18">
    <location>
        <begin position="1005"/>
        <end position="1025"/>
    </location>
</feature>
<dbReference type="PROSITE" id="PS00134">
    <property type="entry name" value="TRYPSIN_HIS"/>
    <property type="match status" value="1"/>
</dbReference>
<dbReference type="InterPro" id="IPR001314">
    <property type="entry name" value="Peptidase_S1A"/>
</dbReference>
<evidence type="ECO:0000256" key="18">
    <source>
        <dbReference type="SAM" id="MobiDB-lite"/>
    </source>
</evidence>
<dbReference type="Pfam" id="PF00412">
    <property type="entry name" value="LIM"/>
    <property type="match status" value="1"/>
</dbReference>
<dbReference type="PROSITE" id="PS50240">
    <property type="entry name" value="TRYPSIN_DOM"/>
    <property type="match status" value="1"/>
</dbReference>
<dbReference type="EMBL" id="NWSH01000261">
    <property type="protein sequence ID" value="PCG77915.1"/>
    <property type="molecule type" value="Genomic_DNA"/>
</dbReference>
<dbReference type="InterPro" id="IPR050940">
    <property type="entry name" value="Actin_reg-Ser/Thr_kinase"/>
</dbReference>
<keyword evidence="10" id="KW-0418">Kinase</keyword>
<proteinExistence type="inferred from homology"/>
<dbReference type="InterPro" id="IPR000719">
    <property type="entry name" value="Prot_kinase_dom"/>
</dbReference>
<evidence type="ECO:0000256" key="6">
    <source>
        <dbReference type="ARBA" id="ARBA00022679"/>
    </source>
</evidence>
<keyword evidence="14" id="KW-1015">Disulfide bond</keyword>
<dbReference type="Pfam" id="PF00089">
    <property type="entry name" value="Trypsin"/>
    <property type="match status" value="1"/>
</dbReference>
<evidence type="ECO:0000256" key="9">
    <source>
        <dbReference type="ARBA" id="ARBA00022741"/>
    </source>
</evidence>
<evidence type="ECO:0000313" key="24">
    <source>
        <dbReference type="EMBL" id="PCG77915.1"/>
    </source>
</evidence>
<evidence type="ECO:0000256" key="7">
    <source>
        <dbReference type="ARBA" id="ARBA00022723"/>
    </source>
</evidence>
<dbReference type="InterPro" id="IPR036034">
    <property type="entry name" value="PDZ_sf"/>
</dbReference>
<dbReference type="SUPFAM" id="SSF50494">
    <property type="entry name" value="Trypsin-like serine proteases"/>
    <property type="match status" value="1"/>
</dbReference>
<dbReference type="Gene3D" id="2.40.10.10">
    <property type="entry name" value="Trypsin-like serine proteases"/>
    <property type="match status" value="1"/>
</dbReference>
<sequence length="1410" mass="157009">MLMQSGLFVLLVAVLQVSASSKIIEPVLIDNVIREEPEAAKPTASRIVSGWEARPGQHPHHAALRLVSPIGGVSGCGGSIVSKEWVITAAHCTAGRITIVVRGGVVSLTDPEYIFETTEFYNHPQYDNLQPLVVQTNDISLVKVQRPFTYSRLLSPIRVQSRADANRNYDTEQVYASGHGRTWTLGPVTEVLNWVYLIAVSNPACAAIFGNALIIDSTICARFFNVTSQSTCQGDSGGPLVHVGSDGVPVLIGVTSFVAGGDFGCHSGLPAEPDEEDDEPTPKPDDESDEDSSDSSESNEDGEICSVCDAQLSTWYFEKAGLLFCQSDYWARYGETCQQCAQVITGPVMSAGEHRFHPECFACVACAAHIEDGEQYALLDRSNLYCGNCYSNSSRPVSHSIRVVEVPPAVLRVTHTPPATITVKEIDSSCGVLTLHIGDRILEINGTPVRNRPLDDIERSLARTDAVIQLTIEHTPDTNTKRTQANTQLHAHTQTDDVKATQDKPANCERKTITKEDKTPTDREGKKERLFKRKGGEDAGRWVNKRRQTPSSPLLGDKEKSSSMSKLLDAVDGSEQSGVLCDLSRARSFRAEPAPGQKVFRACDLLQGELLGSGFFGEVYKVTHRDTNEVMVLKQLYRLDEDAQRNFLKEVAVLRSLNHPNVLRFVGVLYKDKRLHLVTEYVAGGTLYQLLQDSRVGLSWRERAQLARDVAAGLGYLHRMNVIHRDLNSHNCLVREDKTVIVADFGLARIVQRTASSSLDRRQHHTLRRKRYTVVGNPYWMAPEMMNGNVYDEKVDVFSFGIILCEIIGRVSADPDFLPRRTDFGLNEPLFVEKFCRASSCPEPFYRIAFLACDLDPDARPPFEVLEIWLESMAQQLSQAAPVSRALLADVLQYSRPDRNCCQLSNDSSYCRLSKADSELSVPDTGVLKSNSIATLSADPRGWRLGKCVSATHISSPRVRAAALSRSSHALHAPGYILHAAGNKINITKVDDITKWLDPPPLKRTSPDTHLNKLQEQTKTRKVESPEEYDSSLPAFLRNQSVEGLESQYKHEVDPPLPFCRHISIPNSRQIPDDADSETSDDDDDDDDAISTWHRNIKIFDKMEVDPKNVIASIVKKGENLLSKKSSYDVTDVVLRNPECLTTERKIPEVDCRRFNIDYLTKSPLMAEGVKNISKAVEKDKSQEKSESRFFPKTLLSPKLSRLFKPNTAEVVRNKDVDDKDKSRSKFFVQRPASPSNIGRTHRVRPSESDKPVLNNEVLKSDIKLASMGKPMTPIFRRHLAEKPDFADGRFSYRDRRAKYEPKAEDSKFVDVGRYRIKTPLSSLETPKVTPLNRSSQMNNVPALATVPEKKLVDKKKCDDKPAVPKRPVAGISRSNYVSLANLKINGKAKEIDDKCRQGANEDSPVERVI</sequence>
<dbReference type="PROSITE" id="PS00478">
    <property type="entry name" value="LIM_DOMAIN_1"/>
    <property type="match status" value="1"/>
</dbReference>
<dbReference type="PROSITE" id="PS50011">
    <property type="entry name" value="PROTEIN_KINASE_DOM"/>
    <property type="match status" value="1"/>
</dbReference>
<evidence type="ECO:0000256" key="2">
    <source>
        <dbReference type="ARBA" id="ARBA00005843"/>
    </source>
</evidence>
<evidence type="ECO:0000256" key="8">
    <source>
        <dbReference type="ARBA" id="ARBA00022737"/>
    </source>
</evidence>
<evidence type="ECO:0000256" key="11">
    <source>
        <dbReference type="ARBA" id="ARBA00022833"/>
    </source>
</evidence>
<dbReference type="Gene3D" id="2.30.42.10">
    <property type="match status" value="1"/>
</dbReference>
<feature type="chain" id="PRO_5013195569" description="non-specific serine/threonine protein kinase" evidence="19">
    <location>
        <begin position="20"/>
        <end position="1410"/>
    </location>
</feature>
<comment type="similarity">
    <text evidence="2">Belongs to the protein kinase superfamily. TKL Ser/Thr protein kinase family.</text>
</comment>
<evidence type="ECO:0000259" key="20">
    <source>
        <dbReference type="PROSITE" id="PS50011"/>
    </source>
</evidence>
<evidence type="ECO:0000256" key="14">
    <source>
        <dbReference type="ARBA" id="ARBA00023157"/>
    </source>
</evidence>
<evidence type="ECO:0000256" key="17">
    <source>
        <dbReference type="RuleBase" id="RU363034"/>
    </source>
</evidence>
<dbReference type="PROSITE" id="PS00107">
    <property type="entry name" value="PROTEIN_KINASE_ATP"/>
    <property type="match status" value="1"/>
</dbReference>
<keyword evidence="5" id="KW-0723">Serine/threonine-protein kinase</keyword>
<reference evidence="24" key="1">
    <citation type="submission" date="2017-09" db="EMBL/GenBank/DDBJ databases">
        <title>Contemporary evolution of a Lepidopteran species, Heliothis virescens, in response to modern agricultural practices.</title>
        <authorList>
            <person name="Fritz M.L."/>
            <person name="Deyonke A.M."/>
            <person name="Papanicolaou A."/>
            <person name="Micinski S."/>
            <person name="Westbrook J."/>
            <person name="Gould F."/>
        </authorList>
    </citation>
    <scope>NUCLEOTIDE SEQUENCE [LARGE SCALE GENOMIC DNA]</scope>
    <source>
        <strain evidence="24">HvINT-</strain>
        <tissue evidence="24">Whole body</tissue>
    </source>
</reference>
<keyword evidence="17" id="KW-0645">Protease</keyword>
<dbReference type="SUPFAM" id="SSF57716">
    <property type="entry name" value="Glucocorticoid receptor-like (DNA-binding domain)"/>
    <property type="match status" value="2"/>
</dbReference>
<dbReference type="EC" id="2.7.11.1" evidence="3"/>
<dbReference type="InterPro" id="IPR018114">
    <property type="entry name" value="TRYPSIN_HIS"/>
</dbReference>
<dbReference type="InterPro" id="IPR001245">
    <property type="entry name" value="Ser-Thr/Tyr_kinase_cat_dom"/>
</dbReference>
<dbReference type="Gene3D" id="1.10.510.10">
    <property type="entry name" value="Transferase(Phosphotransferase) domain 1"/>
    <property type="match status" value="1"/>
</dbReference>
<evidence type="ECO:0000256" key="5">
    <source>
        <dbReference type="ARBA" id="ARBA00022527"/>
    </source>
</evidence>
<feature type="region of interest" description="Disordered" evidence="18">
    <location>
        <begin position="488"/>
        <end position="563"/>
    </location>
</feature>
<evidence type="ECO:0000256" key="16">
    <source>
        <dbReference type="PROSITE-ProRule" id="PRU10141"/>
    </source>
</evidence>
<keyword evidence="4" id="KW-0963">Cytoplasm</keyword>
<feature type="region of interest" description="Disordered" evidence="18">
    <location>
        <begin position="1232"/>
        <end position="1251"/>
    </location>
</feature>
<comment type="subcellular location">
    <subcellularLocation>
        <location evidence="1">Cytoplasm</location>
    </subcellularLocation>
</comment>
<dbReference type="InterPro" id="IPR017441">
    <property type="entry name" value="Protein_kinase_ATP_BS"/>
</dbReference>
<dbReference type="Pfam" id="PF00595">
    <property type="entry name" value="PDZ"/>
    <property type="match status" value="1"/>
</dbReference>
<dbReference type="Gene3D" id="2.10.110.10">
    <property type="entry name" value="Cysteine Rich Protein"/>
    <property type="match status" value="1"/>
</dbReference>
<keyword evidence="9 16" id="KW-0547">Nucleotide-binding</keyword>
<evidence type="ECO:0000256" key="10">
    <source>
        <dbReference type="ARBA" id="ARBA00022777"/>
    </source>
</evidence>
<dbReference type="GO" id="GO:0005634">
    <property type="term" value="C:nucleus"/>
    <property type="evidence" value="ECO:0007669"/>
    <property type="project" value="TreeGrafter"/>
</dbReference>
<evidence type="ECO:0000256" key="15">
    <source>
        <dbReference type="PROSITE-ProRule" id="PRU00125"/>
    </source>
</evidence>
<keyword evidence="6" id="KW-0808">Transferase</keyword>
<evidence type="ECO:0000259" key="21">
    <source>
        <dbReference type="PROSITE" id="PS50023"/>
    </source>
</evidence>
<dbReference type="GO" id="GO:0006508">
    <property type="term" value="P:proteolysis"/>
    <property type="evidence" value="ECO:0007669"/>
    <property type="project" value="UniProtKB-KW"/>
</dbReference>
<dbReference type="GO" id="GO:0030036">
    <property type="term" value="P:actin cytoskeleton organization"/>
    <property type="evidence" value="ECO:0007669"/>
    <property type="project" value="TreeGrafter"/>
</dbReference>
<feature type="domain" description="LIM zinc-binding" evidence="21">
    <location>
        <begin position="335"/>
        <end position="396"/>
    </location>
</feature>
<dbReference type="InterPro" id="IPR009003">
    <property type="entry name" value="Peptidase_S1_PA"/>
</dbReference>
<evidence type="ECO:0000256" key="4">
    <source>
        <dbReference type="ARBA" id="ARBA00022490"/>
    </source>
</evidence>
<dbReference type="Pfam" id="PF07714">
    <property type="entry name" value="PK_Tyr_Ser-Thr"/>
    <property type="match status" value="1"/>
</dbReference>
<feature type="region of interest" description="Disordered" evidence="18">
    <location>
        <begin position="1061"/>
        <end position="1088"/>
    </location>
</feature>
<comment type="caution">
    <text evidence="24">The sequence shown here is derived from an EMBL/GenBank/DDBJ whole genome shotgun (WGS) entry which is preliminary data.</text>
</comment>
<dbReference type="PRINTS" id="PR00722">
    <property type="entry name" value="CHYMOTRYPSIN"/>
</dbReference>
<evidence type="ECO:0000256" key="1">
    <source>
        <dbReference type="ARBA" id="ARBA00004496"/>
    </source>
</evidence>
<feature type="domain" description="PDZ" evidence="22">
    <location>
        <begin position="435"/>
        <end position="476"/>
    </location>
</feature>
<keyword evidence="17" id="KW-0378">Hydrolase</keyword>
<keyword evidence="13 15" id="KW-0440">LIM domain</keyword>
<feature type="compositionally biased region" description="Acidic residues" evidence="18">
    <location>
        <begin position="286"/>
        <end position="302"/>
    </location>
</feature>
<feature type="domain" description="Protein kinase" evidence="20">
    <location>
        <begin position="605"/>
        <end position="870"/>
    </location>
</feature>
<evidence type="ECO:0000256" key="12">
    <source>
        <dbReference type="ARBA" id="ARBA00022840"/>
    </source>
</evidence>
<feature type="compositionally biased region" description="Acidic residues" evidence="18">
    <location>
        <begin position="1073"/>
        <end position="1088"/>
    </location>
</feature>
<keyword evidence="11 15" id="KW-0862">Zinc</keyword>
<feature type="domain" description="Peptidase S1" evidence="23">
    <location>
        <begin position="47"/>
        <end position="321"/>
    </location>
</feature>
<dbReference type="PANTHER" id="PTHR46485:SF4">
    <property type="entry name" value="LIM DOMAIN KINASE 1"/>
    <property type="match status" value="1"/>
</dbReference>
<dbReference type="InterPro" id="IPR043504">
    <property type="entry name" value="Peptidase_S1_PA_chymotrypsin"/>
</dbReference>
<feature type="binding site" evidence="16">
    <location>
        <position position="634"/>
    </location>
    <ligand>
        <name>ATP</name>
        <dbReference type="ChEBI" id="CHEBI:30616"/>
    </ligand>
</feature>
<gene>
    <name evidence="24" type="ORF">B5V51_5861</name>
</gene>
<dbReference type="GO" id="GO:0004674">
    <property type="term" value="F:protein serine/threonine kinase activity"/>
    <property type="evidence" value="ECO:0007669"/>
    <property type="project" value="UniProtKB-KW"/>
</dbReference>
<dbReference type="SMART" id="SM00132">
    <property type="entry name" value="LIM"/>
    <property type="match status" value="1"/>
</dbReference>
<keyword evidence="17" id="KW-0720">Serine protease</keyword>
<dbReference type="GO" id="GO:0004252">
    <property type="term" value="F:serine-type endopeptidase activity"/>
    <property type="evidence" value="ECO:0007669"/>
    <property type="project" value="InterPro"/>
</dbReference>
<evidence type="ECO:0000259" key="23">
    <source>
        <dbReference type="PROSITE" id="PS50240"/>
    </source>
</evidence>
<dbReference type="CDD" id="cd09365">
    <property type="entry name" value="LIM2_LIMK"/>
    <property type="match status" value="1"/>
</dbReference>
<dbReference type="InterPro" id="IPR001781">
    <property type="entry name" value="Znf_LIM"/>
</dbReference>
<feature type="compositionally biased region" description="Basic and acidic residues" evidence="18">
    <location>
        <begin position="493"/>
        <end position="540"/>
    </location>
</feature>
<keyword evidence="19" id="KW-0732">Signal</keyword>
<accession>A0A2A4K0W2</accession>
<keyword evidence="8" id="KW-0677">Repeat</keyword>
<dbReference type="PROSITE" id="PS00135">
    <property type="entry name" value="TRYPSIN_SER"/>
    <property type="match status" value="1"/>
</dbReference>
<feature type="signal peptide" evidence="19">
    <location>
        <begin position="1"/>
        <end position="19"/>
    </location>
</feature>
<evidence type="ECO:0000256" key="13">
    <source>
        <dbReference type="ARBA" id="ARBA00023038"/>
    </source>
</evidence>
<dbReference type="GO" id="GO:0046872">
    <property type="term" value="F:metal ion binding"/>
    <property type="evidence" value="ECO:0007669"/>
    <property type="project" value="UniProtKB-KW"/>
</dbReference>
<dbReference type="InterPro" id="IPR033116">
    <property type="entry name" value="TRYPSIN_SER"/>
</dbReference>
<dbReference type="Gene3D" id="3.30.200.20">
    <property type="entry name" value="Phosphorylase Kinase, domain 1"/>
    <property type="match status" value="1"/>
</dbReference>
<dbReference type="PANTHER" id="PTHR46485">
    <property type="entry name" value="LIM DOMAIN KINASE 1"/>
    <property type="match status" value="1"/>
</dbReference>
<organism evidence="24">
    <name type="scientific">Heliothis virescens</name>
    <name type="common">Tobacco budworm moth</name>
    <dbReference type="NCBI Taxonomy" id="7102"/>
    <lineage>
        <taxon>Eukaryota</taxon>
        <taxon>Metazoa</taxon>
        <taxon>Ecdysozoa</taxon>
        <taxon>Arthropoda</taxon>
        <taxon>Hexapoda</taxon>
        <taxon>Insecta</taxon>
        <taxon>Pterygota</taxon>
        <taxon>Neoptera</taxon>
        <taxon>Endopterygota</taxon>
        <taxon>Lepidoptera</taxon>
        <taxon>Glossata</taxon>
        <taxon>Ditrysia</taxon>
        <taxon>Noctuoidea</taxon>
        <taxon>Noctuidae</taxon>
        <taxon>Heliothinae</taxon>
        <taxon>Heliothis</taxon>
    </lineage>
</organism>
<evidence type="ECO:0000256" key="19">
    <source>
        <dbReference type="SAM" id="SignalP"/>
    </source>
</evidence>
<dbReference type="SUPFAM" id="SSF50156">
    <property type="entry name" value="PDZ domain-like"/>
    <property type="match status" value="1"/>
</dbReference>
<evidence type="ECO:0000256" key="3">
    <source>
        <dbReference type="ARBA" id="ARBA00012513"/>
    </source>
</evidence>
<dbReference type="PROSITE" id="PS50023">
    <property type="entry name" value="LIM_DOMAIN_2"/>
    <property type="match status" value="1"/>
</dbReference>
<keyword evidence="12 16" id="KW-0067">ATP-binding</keyword>
<dbReference type="SUPFAM" id="SSF56112">
    <property type="entry name" value="Protein kinase-like (PK-like)"/>
    <property type="match status" value="1"/>
</dbReference>
<protein>
    <recommendedName>
        <fullName evidence="3">non-specific serine/threonine protein kinase</fullName>
        <ecNumber evidence="3">2.7.11.1</ecNumber>
    </recommendedName>
</protein>
<feature type="region of interest" description="Disordered" evidence="18">
    <location>
        <begin position="268"/>
        <end position="302"/>
    </location>
</feature>
<dbReference type="SMART" id="SM00020">
    <property type="entry name" value="Tryp_SPc"/>
    <property type="match status" value="1"/>
</dbReference>
<dbReference type="InterPro" id="IPR011009">
    <property type="entry name" value="Kinase-like_dom_sf"/>
</dbReference>
<keyword evidence="7 15" id="KW-0479">Metal-binding</keyword>
<evidence type="ECO:0000259" key="22">
    <source>
        <dbReference type="PROSITE" id="PS50106"/>
    </source>
</evidence>
<dbReference type="CDD" id="cd00190">
    <property type="entry name" value="Tryp_SPc"/>
    <property type="match status" value="1"/>
</dbReference>
<dbReference type="GO" id="GO:0005524">
    <property type="term" value="F:ATP binding"/>
    <property type="evidence" value="ECO:0007669"/>
    <property type="project" value="UniProtKB-UniRule"/>
</dbReference>
<dbReference type="FunFam" id="3.30.200.20:FF:000038">
    <property type="entry name" value="LIM domain kinase 2"/>
    <property type="match status" value="1"/>
</dbReference>
<dbReference type="InterPro" id="IPR001478">
    <property type="entry name" value="PDZ"/>
</dbReference>
<name>A0A2A4K0W2_HELVI</name>
<dbReference type="STRING" id="7102.A0A2A4K0W2"/>
<dbReference type="GO" id="GO:0005737">
    <property type="term" value="C:cytoplasm"/>
    <property type="evidence" value="ECO:0007669"/>
    <property type="project" value="UniProtKB-SubCell"/>
</dbReference>
<feature type="region of interest" description="Disordered" evidence="18">
    <location>
        <begin position="998"/>
        <end position="1033"/>
    </location>
</feature>